<dbReference type="PROSITE" id="PS00455">
    <property type="entry name" value="AMP_BINDING"/>
    <property type="match status" value="1"/>
</dbReference>
<dbReference type="Proteomes" id="UP000032568">
    <property type="component" value="Chromosome pTact"/>
</dbReference>
<dbReference type="InterPro" id="IPR020845">
    <property type="entry name" value="AMP-binding_CS"/>
</dbReference>
<dbReference type="InterPro" id="IPR000873">
    <property type="entry name" value="AMP-dep_synth/lig_dom"/>
</dbReference>
<dbReference type="Gene3D" id="3.30.300.30">
    <property type="match status" value="1"/>
</dbReference>
<dbReference type="GO" id="GO:0016405">
    <property type="term" value="F:CoA-ligase activity"/>
    <property type="evidence" value="ECO:0007669"/>
    <property type="project" value="TreeGrafter"/>
</dbReference>
<dbReference type="InterPro" id="IPR042099">
    <property type="entry name" value="ANL_N_sf"/>
</dbReference>
<dbReference type="KEGG" id="tact:SG35_031750"/>
<evidence type="ECO:0000313" key="2">
    <source>
        <dbReference type="EMBL" id="WDE02327.1"/>
    </source>
</evidence>
<protein>
    <submittedName>
        <fullName evidence="2">AMP-binding protein</fullName>
    </submittedName>
</protein>
<name>A0AAE9YZ74_9GAMM</name>
<dbReference type="AlphaFoldDB" id="A0AAE9YZ74"/>
<accession>A0AAE9YZ74</accession>
<organism evidence="2 3">
    <name type="scientific">Thalassomonas actiniarum</name>
    <dbReference type="NCBI Taxonomy" id="485447"/>
    <lineage>
        <taxon>Bacteria</taxon>
        <taxon>Pseudomonadati</taxon>
        <taxon>Pseudomonadota</taxon>
        <taxon>Gammaproteobacteria</taxon>
        <taxon>Alteromonadales</taxon>
        <taxon>Colwelliaceae</taxon>
        <taxon>Thalassomonas</taxon>
    </lineage>
</organism>
<evidence type="ECO:0000259" key="1">
    <source>
        <dbReference type="Pfam" id="PF00501"/>
    </source>
</evidence>
<reference evidence="2 3" key="2">
    <citation type="journal article" date="2022" name="Mar. Drugs">
        <title>Bioassay-Guided Fractionation Leads to the Detection of Cholic Acid Generated by the Rare Thalassomonas sp.</title>
        <authorList>
            <person name="Pheiffer F."/>
            <person name="Schneider Y.K."/>
            <person name="Hansen E.H."/>
            <person name="Andersen J.H."/>
            <person name="Isaksson J."/>
            <person name="Busche T."/>
            <person name="R C."/>
            <person name="Kalinowski J."/>
            <person name="Zyl L.V."/>
            <person name="Trindade M."/>
        </authorList>
    </citation>
    <scope>NUCLEOTIDE SEQUENCE [LARGE SCALE GENOMIC DNA]</scope>
    <source>
        <strain evidence="2 3">A5K-106</strain>
    </source>
</reference>
<dbReference type="EMBL" id="CP059736">
    <property type="protein sequence ID" value="WDE02327.1"/>
    <property type="molecule type" value="Genomic_DNA"/>
</dbReference>
<dbReference type="PRINTS" id="PR00154">
    <property type="entry name" value="AMPBINDING"/>
</dbReference>
<dbReference type="RefSeq" id="WP_084692511.1">
    <property type="nucleotide sequence ID" value="NZ_CP059736.1"/>
</dbReference>
<dbReference type="PANTHER" id="PTHR24096">
    <property type="entry name" value="LONG-CHAIN-FATTY-ACID--COA LIGASE"/>
    <property type="match status" value="1"/>
</dbReference>
<dbReference type="Pfam" id="PF00501">
    <property type="entry name" value="AMP-binding"/>
    <property type="match status" value="1"/>
</dbReference>
<reference evidence="2 3" key="1">
    <citation type="journal article" date="2015" name="Genome Announc.">
        <title>Draft Genome Sequences of Marine Isolates of Thalassomonas viridans and Thalassomonas actiniarum.</title>
        <authorList>
            <person name="Olonade I."/>
            <person name="van Zyl L.J."/>
            <person name="Trindade M."/>
        </authorList>
    </citation>
    <scope>NUCLEOTIDE SEQUENCE [LARGE SCALE GENOMIC DNA]</scope>
    <source>
        <strain evidence="2 3">A5K-106</strain>
    </source>
</reference>
<sequence>MKFHSRKDKIMLFSLSDIQVKLQQKNWRGQINFYPSGQTLTFESMTEHQNHLEQNLQFTFGDKIIVVTTPTPETVSTLLWLWHKGAVVVPVKHDMEADAIAKIADDCHAHAMIKDQTITELEPSPQPQVLFREKSARQVCGTDLALLIYTSGSTGKPKGIMLSHSNVITAMNSIATYLKIDGDEHILGLSPLSFDYGLYQLLFSLAFDCQFTLFEENFHPIKVLKALDEQQITLLPVVPAMAISLAKIIRALKRQLPQLRKLTNTGGHLGETVIDDLISLVPQLDVYAMYGLTECKRALYLPPDKTHKKRGSVGIAIPGLEAKLFNNVQCETGPHYQEVATGEVGELFVRGATVMQGYYGQANAGANLIPGNYRDDNWLATGDLFCQDEDGYFYFKGRTKELIKQAGFCIYPTESEALIEKCHLVHLAAIIQSEDKFGDEIACLCVQLHDNSKEDQNAFKTWLKANTDPDYRPREVRFIQQMQLTANSKVDKKSLVAKLEPEK</sequence>
<evidence type="ECO:0000313" key="3">
    <source>
        <dbReference type="Proteomes" id="UP000032568"/>
    </source>
</evidence>
<dbReference type="SUPFAM" id="SSF56801">
    <property type="entry name" value="Acetyl-CoA synthetase-like"/>
    <property type="match status" value="1"/>
</dbReference>
<dbReference type="Gene3D" id="3.40.50.12780">
    <property type="entry name" value="N-terminal domain of ligase-like"/>
    <property type="match status" value="1"/>
</dbReference>
<keyword evidence="3" id="KW-1185">Reference proteome</keyword>
<dbReference type="InterPro" id="IPR020459">
    <property type="entry name" value="AMP-binding"/>
</dbReference>
<gene>
    <name evidence="2" type="ORF">SG35_031750</name>
</gene>
<feature type="domain" description="AMP-dependent synthetase/ligase" evidence="1">
    <location>
        <begin position="36"/>
        <end position="359"/>
    </location>
</feature>
<proteinExistence type="predicted"/>
<dbReference type="InterPro" id="IPR045851">
    <property type="entry name" value="AMP-bd_C_sf"/>
</dbReference>